<feature type="transmembrane region" description="Helical" evidence="1">
    <location>
        <begin position="37"/>
        <end position="57"/>
    </location>
</feature>
<dbReference type="RefSeq" id="WP_166400662.1">
    <property type="nucleotide sequence ID" value="NZ_JAANAS010000072.1"/>
</dbReference>
<feature type="domain" description="Peptidase M56" evidence="2">
    <location>
        <begin position="165"/>
        <end position="266"/>
    </location>
</feature>
<dbReference type="EMBL" id="JAANAS010000072">
    <property type="protein sequence ID" value="NGZ90420.1"/>
    <property type="molecule type" value="Genomic_DNA"/>
</dbReference>
<dbReference type="PANTHER" id="PTHR34978:SF3">
    <property type="entry name" value="SLR0241 PROTEIN"/>
    <property type="match status" value="1"/>
</dbReference>
<protein>
    <recommendedName>
        <fullName evidence="2">Peptidase M56 domain-containing protein</fullName>
    </recommendedName>
</protein>
<comment type="caution">
    <text evidence="3">The sequence shown here is derived from an EMBL/GenBank/DDBJ whole genome shotgun (WGS) entry which is preliminary data.</text>
</comment>
<feature type="transmembrane region" description="Helical" evidence="1">
    <location>
        <begin position="105"/>
        <end position="122"/>
    </location>
</feature>
<evidence type="ECO:0000313" key="3">
    <source>
        <dbReference type="EMBL" id="NGZ90420.1"/>
    </source>
</evidence>
<keyword evidence="4" id="KW-1185">Reference proteome</keyword>
<reference evidence="3" key="1">
    <citation type="submission" date="2020-03" db="EMBL/GenBank/DDBJ databases">
        <title>Psychroflexus Maritimus sp. nov., isolate from marine sediment.</title>
        <authorList>
            <person name="Zhong Y.-L."/>
        </authorList>
    </citation>
    <scope>NUCLEOTIDE SEQUENCE</scope>
    <source>
        <strain evidence="3">C1</strain>
    </source>
</reference>
<dbReference type="InterPro" id="IPR052173">
    <property type="entry name" value="Beta-lactam_resp_regulator"/>
</dbReference>
<dbReference type="Proteomes" id="UP000643701">
    <property type="component" value="Unassembled WGS sequence"/>
</dbReference>
<gene>
    <name evidence="3" type="ORF">G7034_09155</name>
</gene>
<dbReference type="Gene3D" id="3.30.1150.10">
    <property type="match status" value="1"/>
</dbReference>
<evidence type="ECO:0000313" key="4">
    <source>
        <dbReference type="Proteomes" id="UP000643701"/>
    </source>
</evidence>
<evidence type="ECO:0000256" key="1">
    <source>
        <dbReference type="SAM" id="Phobius"/>
    </source>
</evidence>
<keyword evidence="1" id="KW-0812">Transmembrane</keyword>
<keyword evidence="1" id="KW-0472">Membrane</keyword>
<dbReference type="SUPFAM" id="SSF74653">
    <property type="entry name" value="TolA/TonB C-terminal domain"/>
    <property type="match status" value="1"/>
</dbReference>
<dbReference type="InterPro" id="IPR008756">
    <property type="entry name" value="Peptidase_M56"/>
</dbReference>
<accession>A0A967AJF4</accession>
<name>A0A967AJF4_9FLAO</name>
<feature type="transmembrane region" description="Helical" evidence="1">
    <location>
        <begin position="275"/>
        <end position="296"/>
    </location>
</feature>
<dbReference type="Pfam" id="PF05569">
    <property type="entry name" value="Peptidase_M56"/>
    <property type="match status" value="1"/>
</dbReference>
<feature type="transmembrane region" description="Helical" evidence="1">
    <location>
        <begin position="6"/>
        <end position="25"/>
    </location>
</feature>
<sequence length="512" mass="59721">MNNIFTYLVLVFAFQGVLLLSYRLIHLPVKANLNRMILLSTTILSLLLPLLVMQLQWNPLEIAKESSTSINEPKIQLEEIELFMNTEIASLPTKSPVFSWNTSNLSILLYLTGVSFSFFLFIRKLKTVLKIKKQSTQKWIGNQVYFELKNTHDAFNFFNWIFMGNKLTPQEKELIYIHEKEHRNLKHSFDLLLLEILKIIFWFNPLFIWLQRELKAVHEIQADKKIENQSTQAYALLLLQKTMHCQSITFINTFNKPLIKTRIMLLKNTQQKRNGFHYLALIPLLLLLISGGSFALNKSTIETENKEEIYLNQLEVWNETGKEVQLTQFAQKVNQFKNHQLSEEEFKMRKAWLKFQSNKSDQFEMNISLNKLKYADYLSFKASNDTISFANVEEVPVFPGCENFSSQDELKACMQQKITEHVRNEFNTKSVKAYSQVGNNRIYVSFIVNTEGKVVDIKARSEKPELTEEGKRVISKLPNMQPAKHKDKAVSISYNLPIVYQIPDKKKKGIEK</sequence>
<proteinExistence type="predicted"/>
<organism evidence="3 4">
    <name type="scientific">Psychroflexus maritimus</name>
    <dbReference type="NCBI Taxonomy" id="2714865"/>
    <lineage>
        <taxon>Bacteria</taxon>
        <taxon>Pseudomonadati</taxon>
        <taxon>Bacteroidota</taxon>
        <taxon>Flavobacteriia</taxon>
        <taxon>Flavobacteriales</taxon>
        <taxon>Flavobacteriaceae</taxon>
        <taxon>Psychroflexus</taxon>
    </lineage>
</organism>
<dbReference type="PANTHER" id="PTHR34978">
    <property type="entry name" value="POSSIBLE SENSOR-TRANSDUCER PROTEIN BLAR"/>
    <property type="match status" value="1"/>
</dbReference>
<dbReference type="AlphaFoldDB" id="A0A967AJF4"/>
<evidence type="ECO:0000259" key="2">
    <source>
        <dbReference type="Pfam" id="PF05569"/>
    </source>
</evidence>
<keyword evidence="1" id="KW-1133">Transmembrane helix</keyword>